<dbReference type="Gene3D" id="3.30.300.30">
    <property type="match status" value="2"/>
</dbReference>
<keyword evidence="2" id="KW-0597">Phosphoprotein</keyword>
<dbReference type="PANTHER" id="PTHR45398:SF1">
    <property type="entry name" value="ENZYME, PUTATIVE (JCVI)-RELATED"/>
    <property type="match status" value="1"/>
</dbReference>
<dbReference type="Gene3D" id="3.30.559.10">
    <property type="entry name" value="Chloramphenicol acetyltransferase-like domain"/>
    <property type="match status" value="3"/>
</dbReference>
<dbReference type="SUPFAM" id="SSF52777">
    <property type="entry name" value="CoA-dependent acyltransferases"/>
    <property type="match status" value="6"/>
</dbReference>
<feature type="domain" description="Condensation" evidence="7">
    <location>
        <begin position="880"/>
        <end position="1298"/>
    </location>
</feature>
<dbReference type="InterPro" id="IPR009081">
    <property type="entry name" value="PP-bd_ACP"/>
</dbReference>
<comment type="caution">
    <text evidence="8">The sequence shown here is derived from an EMBL/GenBank/DDBJ whole genome shotgun (WGS) entry which is preliminary data.</text>
</comment>
<dbReference type="EMBL" id="JAPDFR010000009">
    <property type="protein sequence ID" value="KAK0382932.1"/>
    <property type="molecule type" value="Genomic_DNA"/>
</dbReference>
<dbReference type="InterPro" id="IPR042099">
    <property type="entry name" value="ANL_N_sf"/>
</dbReference>
<dbReference type="InterPro" id="IPR000873">
    <property type="entry name" value="AMP-dep_synth/lig_dom"/>
</dbReference>
<reference evidence="8" key="1">
    <citation type="submission" date="2022-10" db="EMBL/GenBank/DDBJ databases">
        <title>Determination and structural analysis of whole genome sequence of Sarocladium strictum F4-1.</title>
        <authorList>
            <person name="Hu L."/>
            <person name="Jiang Y."/>
        </authorList>
    </citation>
    <scope>NUCLEOTIDE SEQUENCE</scope>
    <source>
        <strain evidence="8">F4-1</strain>
    </source>
</reference>
<feature type="domain" description="AMP-dependent synthetase/ligase" evidence="5">
    <location>
        <begin position="1326"/>
        <end position="1665"/>
    </location>
</feature>
<dbReference type="Proteomes" id="UP001175261">
    <property type="component" value="Unassembled WGS sequence"/>
</dbReference>
<evidence type="ECO:0000259" key="7">
    <source>
        <dbReference type="Pfam" id="PF00668"/>
    </source>
</evidence>
<feature type="compositionally biased region" description="Pro residues" evidence="4">
    <location>
        <begin position="2756"/>
        <end position="2769"/>
    </location>
</feature>
<dbReference type="SUPFAM" id="SSF47336">
    <property type="entry name" value="ACP-like"/>
    <property type="match status" value="1"/>
</dbReference>
<feature type="region of interest" description="Disordered" evidence="4">
    <location>
        <begin position="1"/>
        <end position="80"/>
    </location>
</feature>
<feature type="domain" description="Carrier" evidence="6">
    <location>
        <begin position="1885"/>
        <end position="1936"/>
    </location>
</feature>
<feature type="domain" description="Condensation" evidence="7">
    <location>
        <begin position="2036"/>
        <end position="2326"/>
    </location>
</feature>
<feature type="region of interest" description="Disordered" evidence="4">
    <location>
        <begin position="2622"/>
        <end position="2792"/>
    </location>
</feature>
<evidence type="ECO:0000259" key="6">
    <source>
        <dbReference type="Pfam" id="PF00550"/>
    </source>
</evidence>
<feature type="domain" description="Condensation" evidence="7">
    <location>
        <begin position="407"/>
        <end position="835"/>
    </location>
</feature>
<comment type="similarity">
    <text evidence="3">Belongs to the NRP synthetase family.</text>
</comment>
<sequence>MAKHVTSTASHATFGSKTDSRDDSHFAIGGMADPSQVGSNQEMTSFLDLDSDSSGSSNQPSPIEHPTPLQPRPRKRVDFRDIDERRVHGTTNECDFFTSKIVSDVADDTDGPADVAMAMASPSSEVPPSVGDAVRALLDLSDHSTESLSPPGLVMSTSPSGSELNSSGASDRSRTSSDTSNGYEQEGAPIYDDGLIAASSEKEDGPQLEQEAVVPGDPHHQELESLLRSLSQCDKACVLRPSSGPLKGQLVALIAYSQQGLDQWQQTKPQSKNDIDPAPASLPTVSDNIQTCLSQIDKVRTAMRKWGGDPSQPDIWIPLESMPTGANGVDVAKLQAWLETVDRNTENAIVSMQLDAPKPRPLGLSMAAKRKPQPSPTQLPMLLVDNTFDNDESQNPIIEHTEDLAKFPLSAIQRLFFTASMNSSKVGKSSGPDQRFSQSILLQISSDVDPTDIEASIEALVARHSMLRARFKVSGDSFVQVIVPDASNDVYRFGHRHAVNENDILRFIEQSQASINILRGPVFAADHIHTADGRELLYLVAHHLVVDVLSWKIIVHDLEELLRFGRLPSQSSLSFPDWIKYQIQEITDGLMNPALPFEIAPVNHDYWGLEKQHNTYGDTHRHVFSLPPGLTESIQTRCNRVFRTETADLFLTSLLLSFHQTFPDRPAPTIWKQEHGRESNNLELNIADTVGLFTALCPITAAVDTSTDFIQLLKLMKDTRRAIPLRGVPYFNSEFSSAHNELSDLPVEIMFNCDESISQLHRPGGLLEPVSPPNHDVKPLISDIGPAVGRIALFELSVVIDADGAHVETVYTRTKHQARVQRWLGKFEETLIDGATRLKVMDPQLTLSDTPFIKTSYAGLAKLDSELLGELGIDSTDEIETVLPINPMQEEILVAQAQDINSYHVRSVYELNNPKGEPISQGRICDAWRTLVCKHVALRSIFIDSISEDGLFDQVVLKKVSPNMLFFDSANIEEAVANLPAMKFFRGQPRHRLSVIRSSRRTLLCLDASQGIIDSRSIVNLVGQLGQLYAGEDFAVDCSLLTTYLSNISIASSDHLQSMTRNLQGAKPCILPRLGDDSQQLQDSPVFELEMTRKKLNDFCRYQEVEPSVVVQLAWALVLRIYVGTDEVAFGCEHPGRDEDALPGITDAIGSFSAVLPCKVDLGPGRTIRQCLKALGLFSASVTGRRDVTTSRIEHALDLKGQPLYNTSVSFQYCGSSIPEFNSRGFSSSLWSSSNTMDSALSLHAAFLGDNLHVSVSSRGISVYQIRNSIRSFEQALRTIVECPMQVVSDVDLFTDRDFAYLAVQDWEGFAEESKPQQCLHQVILQHARTRPNAMAVAAEDGGGMTYHQMSRFVSSLAAYLVNLGVRPGVVVPVVLEKSWWAPIIMLGVLQAGGAFVCLDSHDRDVFETTTAKQLDPHIIITGEAAWTAGLNSMTGNVIVVNNSFFSALPPQLLSIPAQAPTPYHAACVLYSPAAGRETAPRSIYYTHASLSLAFMAQGPALKMDGTSRVLQLSAFGNDIALVEVLGTMFYGGCVCIPAPSERGHNMERAMVRMNITWTYMTSVLIRKITPKNVPSLRTICFRTRRLEDDIRDIWQGKVNVLLAYGAPDVCPLAISVREAVGEHKVAVIPPPLVGKYWILNPENPKKLMPVGAIGELAIDSPALTPHKFTPGGGSLVARSNPSPAASSDKPRPRTLRTGHRVRYLDDGTIEFLSSVRDDIAIGGESVPRFEVESRIRTCLPEKVDVALEAVTTSDSSEQVLVAFLEVRDDNLRSEFEMVSMTSEKRAAVVKKLLGNPGASSTKAEVQAGRQRIAERHVPSIFIPLKTFPLSASLKINRRKLQKMVSSMSYDQLLQMSTTPILAEHTRALPSEKPLPLARVEEEMRFIWATVLRIPAADISNQDSFPGLGGDRFQVMQLVRACRQEDYAISIKDVVNGAPLSKICRPFFDMGPAPREPSAFASPLHVRDHSSTRVPPASGKSSSKVAGLPEIFVKEVLAPQLKQYRHNIADAAEASAHQVHDLEGHLYGVKANLRWLVLDFNGPIRHQKLEEACLALAKLHPILRTAFAVHERRVYQVVLDSFRPEFTRRTCALADLASEPRRIADYDQAAGYKLREPITRFYFLDAVHQGTLVVRLSTAQVDDHSVAHLVQDLAALFKNPGAFLRRWSFLDYVRTVKFSNHQEGLDFWKKQLDGAWMTQVVSHATPPAPANKIKRLRKTFKVGNLAEFGLSFDTVLKTAWGIMLATLSGSSDVVFGEAIHGQTISRPKNVDISSMVGPVTNIIPVRIRFPAVHTSPVEIMQAVQEQRTSSRPYETISGLDLVQKCTNWPYWTRFSTVVEHRPRALVDELTTLNMGNTTFRYHVIEPEAIIVPDLRAQTTMDGPEKVHLELIYSESRVPKSLAGNVLMLLTTNIEMLTKRDPISQPLLKPAGQMTLSAPRIPLPQRKPVARQSFDSTQWVDDERRLQLQTVIQAAWTEHINPLALGIAESQVHKIRFYQVWGSLLPATFFADHFNRELPKLGIKGAEHPIHFTAEEVIDNPTMQMQYDLIVSKMRDSGAVAEHVKKVGVNPASVQSADQSPWLTASPSGPPAWRKSIRKIRNLESRPSVRHLGARASGWLRHKVSSSHDGTTTLGRTPIAEEDSRETSSPATTSRRSLDNPLRSPSRLSLPIPRREQSESPSASSRQPENKDTSSSAPSTLSNRVLTGQLTPSRSGSLRSQTAPKRSSTINEATTAASSTTNLLRPNSLKSIARPSIFPPPTPKPLPTTPSPLNIPNDPFPRQPPPPPTPTNILPTTRNQVHTSLLLPRIDTPLNNNHHRTLDPITEPIEIGGREITRERFEQLRADPATDGLIIGPSPHGMIIAELDTTAPARAAREPEEGEIRIALEEEQPLRGNMA</sequence>
<evidence type="ECO:0000259" key="5">
    <source>
        <dbReference type="Pfam" id="PF00501"/>
    </source>
</evidence>
<name>A0AA39GB93_SARSR</name>
<dbReference type="Gene3D" id="3.30.559.30">
    <property type="entry name" value="Nonribosomal peptide synthetase, condensation domain"/>
    <property type="match status" value="3"/>
</dbReference>
<dbReference type="Gene3D" id="1.10.1200.10">
    <property type="entry name" value="ACP-like"/>
    <property type="match status" value="1"/>
</dbReference>
<dbReference type="SUPFAM" id="SSF56801">
    <property type="entry name" value="Acetyl-CoA synthetase-like"/>
    <property type="match status" value="1"/>
</dbReference>
<dbReference type="Pfam" id="PF00501">
    <property type="entry name" value="AMP-binding"/>
    <property type="match status" value="1"/>
</dbReference>
<dbReference type="PANTHER" id="PTHR45398">
    <property type="match status" value="1"/>
</dbReference>
<feature type="region of interest" description="Disordered" evidence="4">
    <location>
        <begin position="143"/>
        <end position="190"/>
    </location>
</feature>
<evidence type="ECO:0000313" key="9">
    <source>
        <dbReference type="Proteomes" id="UP001175261"/>
    </source>
</evidence>
<gene>
    <name evidence="8" type="ORF">NLU13_8848</name>
</gene>
<protein>
    <submittedName>
        <fullName evidence="8">Uncharacterized protein</fullName>
    </submittedName>
</protein>
<dbReference type="InterPro" id="IPR023213">
    <property type="entry name" value="CAT-like_dom_sf"/>
</dbReference>
<keyword evidence="9" id="KW-1185">Reference proteome</keyword>
<feature type="compositionally biased region" description="Polar residues" evidence="4">
    <location>
        <begin position="1"/>
        <end position="17"/>
    </location>
</feature>
<organism evidence="8 9">
    <name type="scientific">Sarocladium strictum</name>
    <name type="common">Black bundle disease fungus</name>
    <name type="synonym">Acremonium strictum</name>
    <dbReference type="NCBI Taxonomy" id="5046"/>
    <lineage>
        <taxon>Eukaryota</taxon>
        <taxon>Fungi</taxon>
        <taxon>Dikarya</taxon>
        <taxon>Ascomycota</taxon>
        <taxon>Pezizomycotina</taxon>
        <taxon>Sordariomycetes</taxon>
        <taxon>Hypocreomycetidae</taxon>
        <taxon>Hypocreales</taxon>
        <taxon>Sarocladiaceae</taxon>
        <taxon>Sarocladium</taxon>
    </lineage>
</organism>
<dbReference type="InterPro" id="IPR036736">
    <property type="entry name" value="ACP-like_sf"/>
</dbReference>
<dbReference type="InterPro" id="IPR045851">
    <property type="entry name" value="AMP-bd_C_sf"/>
</dbReference>
<feature type="region of interest" description="Disordered" evidence="4">
    <location>
        <begin position="2570"/>
        <end position="2592"/>
    </location>
</feature>
<dbReference type="Pfam" id="PF00550">
    <property type="entry name" value="PP-binding"/>
    <property type="match status" value="1"/>
</dbReference>
<dbReference type="GO" id="GO:0003824">
    <property type="term" value="F:catalytic activity"/>
    <property type="evidence" value="ECO:0007669"/>
    <property type="project" value="InterPro"/>
</dbReference>
<evidence type="ECO:0000256" key="3">
    <source>
        <dbReference type="ARBA" id="ARBA00029454"/>
    </source>
</evidence>
<feature type="region of interest" description="Disordered" evidence="4">
    <location>
        <begin position="1670"/>
        <end position="1698"/>
    </location>
</feature>
<proteinExistence type="inferred from homology"/>
<evidence type="ECO:0000256" key="4">
    <source>
        <dbReference type="SAM" id="MobiDB-lite"/>
    </source>
</evidence>
<evidence type="ECO:0000256" key="1">
    <source>
        <dbReference type="ARBA" id="ARBA00022450"/>
    </source>
</evidence>
<feature type="compositionally biased region" description="Low complexity" evidence="4">
    <location>
        <begin position="45"/>
        <end position="57"/>
    </location>
</feature>
<feature type="compositionally biased region" description="Pro residues" evidence="4">
    <location>
        <begin position="2777"/>
        <end position="2789"/>
    </location>
</feature>
<dbReference type="InterPro" id="IPR001242">
    <property type="entry name" value="Condensation_dom"/>
</dbReference>
<feature type="compositionally biased region" description="Low complexity" evidence="4">
    <location>
        <begin position="2726"/>
        <end position="2740"/>
    </location>
</feature>
<evidence type="ECO:0000256" key="2">
    <source>
        <dbReference type="ARBA" id="ARBA00022553"/>
    </source>
</evidence>
<dbReference type="Pfam" id="PF00668">
    <property type="entry name" value="Condensation"/>
    <property type="match status" value="3"/>
</dbReference>
<keyword evidence="1" id="KW-0596">Phosphopantetheine</keyword>
<evidence type="ECO:0000313" key="8">
    <source>
        <dbReference type="EMBL" id="KAK0382932.1"/>
    </source>
</evidence>
<feature type="compositionally biased region" description="Polar residues" evidence="4">
    <location>
        <begin position="2571"/>
        <end position="2586"/>
    </location>
</feature>
<feature type="compositionally biased region" description="Polar residues" evidence="4">
    <location>
        <begin position="155"/>
        <end position="164"/>
    </location>
</feature>
<feature type="compositionally biased region" description="Polar residues" evidence="4">
    <location>
        <begin position="2678"/>
        <end position="2725"/>
    </location>
</feature>
<dbReference type="Gene3D" id="3.40.50.12780">
    <property type="entry name" value="N-terminal domain of ligase-like"/>
    <property type="match status" value="1"/>
</dbReference>
<accession>A0AA39GB93</accession>
<feature type="compositionally biased region" description="Low complexity" evidence="4">
    <location>
        <begin position="165"/>
        <end position="182"/>
    </location>
</feature>